<dbReference type="Gene3D" id="1.10.3160.10">
    <property type="entry name" value="Bbcrasp-1"/>
    <property type="match status" value="1"/>
</dbReference>
<dbReference type="PANTHER" id="PTHR35792">
    <property type="entry name" value="GENERAL STRESS PROTEIN"/>
    <property type="match status" value="1"/>
</dbReference>
<name>A0ABW1WJI1_9BACL</name>
<keyword evidence="2" id="KW-0812">Transmembrane</keyword>
<gene>
    <name evidence="3" type="ORF">ACFP7A_12375</name>
</gene>
<dbReference type="RefSeq" id="WP_253077145.1">
    <property type="nucleotide sequence ID" value="NZ_JAMXWN010000016.1"/>
</dbReference>
<feature type="compositionally biased region" description="Basic and acidic residues" evidence="1">
    <location>
        <begin position="113"/>
        <end position="130"/>
    </location>
</feature>
<reference evidence="4" key="1">
    <citation type="journal article" date="2019" name="Int. J. Syst. Evol. Microbiol.">
        <title>The Global Catalogue of Microorganisms (GCM) 10K type strain sequencing project: providing services to taxonomists for standard genome sequencing and annotation.</title>
        <authorList>
            <consortium name="The Broad Institute Genomics Platform"/>
            <consortium name="The Broad Institute Genome Sequencing Center for Infectious Disease"/>
            <person name="Wu L."/>
            <person name="Ma J."/>
        </authorList>
    </citation>
    <scope>NUCLEOTIDE SEQUENCE [LARGE SCALE GENOMIC DNA]</scope>
    <source>
        <strain evidence="4">CCUG 42001</strain>
    </source>
</reference>
<feature type="region of interest" description="Disordered" evidence="1">
    <location>
        <begin position="113"/>
        <end position="137"/>
    </location>
</feature>
<evidence type="ECO:0000313" key="4">
    <source>
        <dbReference type="Proteomes" id="UP001596267"/>
    </source>
</evidence>
<evidence type="ECO:0000256" key="2">
    <source>
        <dbReference type="SAM" id="Phobius"/>
    </source>
</evidence>
<dbReference type="InterPro" id="IPR052928">
    <property type="entry name" value="Desiccation-related_membrane"/>
</dbReference>
<evidence type="ECO:0000313" key="3">
    <source>
        <dbReference type="EMBL" id="MFC6387394.1"/>
    </source>
</evidence>
<dbReference type="EMBL" id="JBHSTQ010000014">
    <property type="protein sequence ID" value="MFC6387394.1"/>
    <property type="molecule type" value="Genomic_DNA"/>
</dbReference>
<keyword evidence="2" id="KW-1133">Transmembrane helix</keyword>
<evidence type="ECO:0000256" key="1">
    <source>
        <dbReference type="SAM" id="MobiDB-lite"/>
    </source>
</evidence>
<dbReference type="PANTHER" id="PTHR35792:SF3">
    <property type="entry name" value="IG HYPOTHETICAL 17707"/>
    <property type="match status" value="1"/>
</dbReference>
<accession>A0ABW1WJI1</accession>
<protein>
    <submittedName>
        <fullName evidence="3">YtxH domain-containing protein</fullName>
    </submittedName>
</protein>
<keyword evidence="4" id="KW-1185">Reference proteome</keyword>
<sequence length="137" mass="14996">MNNLGKFFSYTIGAVVGGLVGGTIVLLTTPKKGEEFRNDIKDAASTIQQPLKDAANSISMVKDRVIALKDESMPILKSTVSDLGNLLQEWKEDVQPYLTKIKNNVVQLEAAKDKLANKMTEHSPEKKPGEEETPPSL</sequence>
<feature type="transmembrane region" description="Helical" evidence="2">
    <location>
        <begin position="7"/>
        <end position="27"/>
    </location>
</feature>
<keyword evidence="2" id="KW-0472">Membrane</keyword>
<comment type="caution">
    <text evidence="3">The sequence shown here is derived from an EMBL/GenBank/DDBJ whole genome shotgun (WGS) entry which is preliminary data.</text>
</comment>
<proteinExistence type="predicted"/>
<dbReference type="InterPro" id="IPR024623">
    <property type="entry name" value="YtxH"/>
</dbReference>
<organism evidence="3 4">
    <name type="scientific">Sporolactobacillus kofuensis</name>
    <dbReference type="NCBI Taxonomy" id="269672"/>
    <lineage>
        <taxon>Bacteria</taxon>
        <taxon>Bacillati</taxon>
        <taxon>Bacillota</taxon>
        <taxon>Bacilli</taxon>
        <taxon>Bacillales</taxon>
        <taxon>Sporolactobacillaceae</taxon>
        <taxon>Sporolactobacillus</taxon>
    </lineage>
</organism>
<dbReference type="Pfam" id="PF12732">
    <property type="entry name" value="YtxH"/>
    <property type="match status" value="1"/>
</dbReference>
<dbReference type="Proteomes" id="UP001596267">
    <property type="component" value="Unassembled WGS sequence"/>
</dbReference>